<keyword evidence="4 12" id="KW-1134">Transmembrane beta strand</keyword>
<evidence type="ECO:0000256" key="13">
    <source>
        <dbReference type="RuleBase" id="RU003357"/>
    </source>
</evidence>
<gene>
    <name evidence="17" type="ORF">ACIKP9_09200</name>
</gene>
<keyword evidence="18" id="KW-1185">Reference proteome</keyword>
<keyword evidence="5 12" id="KW-0812">Transmembrane</keyword>
<dbReference type="Gene3D" id="2.40.170.20">
    <property type="entry name" value="TonB-dependent receptor, beta-barrel domain"/>
    <property type="match status" value="1"/>
</dbReference>
<evidence type="ECO:0000256" key="4">
    <source>
        <dbReference type="ARBA" id="ARBA00022452"/>
    </source>
</evidence>
<dbReference type="InterPro" id="IPR036942">
    <property type="entry name" value="Beta-barrel_TonB_sf"/>
</dbReference>
<evidence type="ECO:0000256" key="3">
    <source>
        <dbReference type="ARBA" id="ARBA00022448"/>
    </source>
</evidence>
<name>A0ABW8GNA8_9PROT</name>
<comment type="caution">
    <text evidence="17">The sequence shown here is derived from an EMBL/GenBank/DDBJ whole genome shotgun (WGS) entry which is preliminary data.</text>
</comment>
<dbReference type="SUPFAM" id="SSF56935">
    <property type="entry name" value="Porins"/>
    <property type="match status" value="1"/>
</dbReference>
<evidence type="ECO:0000256" key="6">
    <source>
        <dbReference type="ARBA" id="ARBA00022729"/>
    </source>
</evidence>
<evidence type="ECO:0000256" key="8">
    <source>
        <dbReference type="ARBA" id="ARBA00023077"/>
    </source>
</evidence>
<feature type="chain" id="PRO_5045145073" evidence="14">
    <location>
        <begin position="24"/>
        <end position="624"/>
    </location>
</feature>
<dbReference type="InterPro" id="IPR012910">
    <property type="entry name" value="Plug_dom"/>
</dbReference>
<dbReference type="InterPro" id="IPR039426">
    <property type="entry name" value="TonB-dep_rcpt-like"/>
</dbReference>
<keyword evidence="10 17" id="KW-0675">Receptor</keyword>
<keyword evidence="3 12" id="KW-0813">Transport</keyword>
<comment type="subcellular location">
    <subcellularLocation>
        <location evidence="1 12">Cell outer membrane</location>
        <topology evidence="1 12">Multi-pass membrane protein</topology>
    </subcellularLocation>
</comment>
<evidence type="ECO:0000313" key="17">
    <source>
        <dbReference type="EMBL" id="MFJ5446403.1"/>
    </source>
</evidence>
<evidence type="ECO:0000256" key="9">
    <source>
        <dbReference type="ARBA" id="ARBA00023136"/>
    </source>
</evidence>
<dbReference type="PROSITE" id="PS52016">
    <property type="entry name" value="TONB_DEPENDENT_REC_3"/>
    <property type="match status" value="1"/>
</dbReference>
<keyword evidence="9 12" id="KW-0472">Membrane</keyword>
<dbReference type="InterPro" id="IPR000531">
    <property type="entry name" value="Beta-barrel_TonB"/>
</dbReference>
<dbReference type="CDD" id="cd01347">
    <property type="entry name" value="ligand_gated_channel"/>
    <property type="match status" value="1"/>
</dbReference>
<dbReference type="RefSeq" id="WP_400881654.1">
    <property type="nucleotide sequence ID" value="NZ_JBIWXY010000001.1"/>
</dbReference>
<evidence type="ECO:0000256" key="10">
    <source>
        <dbReference type="ARBA" id="ARBA00023170"/>
    </source>
</evidence>
<evidence type="ECO:0000256" key="7">
    <source>
        <dbReference type="ARBA" id="ARBA00023065"/>
    </source>
</evidence>
<evidence type="ECO:0000259" key="16">
    <source>
        <dbReference type="Pfam" id="PF07715"/>
    </source>
</evidence>
<dbReference type="Pfam" id="PF00593">
    <property type="entry name" value="TonB_dep_Rec_b-barrel"/>
    <property type="match status" value="1"/>
</dbReference>
<comment type="similarity">
    <text evidence="2 12 13">Belongs to the TonB-dependent receptor family.</text>
</comment>
<dbReference type="EMBL" id="JBIWXY010000001">
    <property type="protein sequence ID" value="MFJ5446403.1"/>
    <property type="molecule type" value="Genomic_DNA"/>
</dbReference>
<feature type="signal peptide" evidence="14">
    <location>
        <begin position="1"/>
        <end position="23"/>
    </location>
</feature>
<accession>A0ABW8GNA8</accession>
<reference evidence="17 18" key="1">
    <citation type="submission" date="2024-11" db="EMBL/GenBank/DDBJ databases">
        <authorList>
            <person name="Kaparullina E.N."/>
            <person name="Delegan Y.A."/>
            <person name="Doronina N.V."/>
        </authorList>
    </citation>
    <scope>NUCLEOTIDE SEQUENCE [LARGE SCALE GENOMIC DNA]</scope>
    <source>
        <strain evidence="17 18">7sh_L</strain>
    </source>
</reference>
<evidence type="ECO:0000256" key="1">
    <source>
        <dbReference type="ARBA" id="ARBA00004571"/>
    </source>
</evidence>
<dbReference type="Proteomes" id="UP001617669">
    <property type="component" value="Unassembled WGS sequence"/>
</dbReference>
<organism evidence="17 18">
    <name type="scientific">Methylobacillus methanolivorans</name>
    <dbReference type="NCBI Taxonomy" id="1848927"/>
    <lineage>
        <taxon>Bacteria</taxon>
        <taxon>Pseudomonadati</taxon>
        <taxon>Pseudomonadota</taxon>
        <taxon>Betaproteobacteria</taxon>
        <taxon>Nitrosomonadales</taxon>
        <taxon>Methylophilaceae</taxon>
        <taxon>Methylobacillus</taxon>
    </lineage>
</organism>
<sequence length="624" mass="68746">MFRFSLGTIALASIYSLPLIANAADIKVEDTIVTASRTEQKSSEVIGDVSVISAEQIQKAGQTTLAELLAMQPGIEMSSNGGVGKSTDIFIRGANSTHTLVLVDGIRISSATTGATAIQHIPLSQIERVEILRGPASSLYGADAIGGVIQIFTKQGQGQPKFNASVGLGTYGTAIGEAGVSGRIGNTSYSLQGGMTHVHGISSVQNKRNTAYNPDADGYRNQNIAARITQHLTENHEIGLNILVTEGRNFYDSGSTVAAGRYDYYMDQTLSSYTVHSKNRFTDFWTSTFSIARSIDDLSSYTKRPTSTSESMIKTTQDQFLWQNVLTSKAGTFNLGVERREQEVESNSTTPLRVTERDIQSYLAGWQQRFDQHSVQINLRNDDNSQFGNRTTGNIGYAYQINPQWKATASFGTAFAAPTFNQLYAPSSTLRGITYASNPDLKPEESRNKEIGLLYDNGRDLISATYYHNEVDDLISRTAIGSIQRTVNIDKAVLRGLTLNGRTNLAGFSIKANADFQRPENAANGNLLPRRAKEHGMLAISRSWQNWELGSEIISTSQRYNDAENTVRMSGYTLVNLYSQYRINDDWSLNARINNLFDRKYELAYDYATFGTNLFVSVRYAPSL</sequence>
<evidence type="ECO:0000259" key="15">
    <source>
        <dbReference type="Pfam" id="PF00593"/>
    </source>
</evidence>
<evidence type="ECO:0000256" key="12">
    <source>
        <dbReference type="PROSITE-ProRule" id="PRU01360"/>
    </source>
</evidence>
<feature type="domain" description="TonB-dependent receptor plug" evidence="16">
    <location>
        <begin position="43"/>
        <end position="148"/>
    </location>
</feature>
<dbReference type="Gene3D" id="2.170.130.10">
    <property type="entry name" value="TonB-dependent receptor, plug domain"/>
    <property type="match status" value="1"/>
</dbReference>
<evidence type="ECO:0000256" key="14">
    <source>
        <dbReference type="SAM" id="SignalP"/>
    </source>
</evidence>
<dbReference type="Pfam" id="PF07715">
    <property type="entry name" value="Plug"/>
    <property type="match status" value="1"/>
</dbReference>
<evidence type="ECO:0000313" key="18">
    <source>
        <dbReference type="Proteomes" id="UP001617669"/>
    </source>
</evidence>
<feature type="domain" description="TonB-dependent receptor-like beta-barrel" evidence="15">
    <location>
        <begin position="208"/>
        <end position="596"/>
    </location>
</feature>
<keyword evidence="8 13" id="KW-0798">TonB box</keyword>
<keyword evidence="7" id="KW-0406">Ion transport</keyword>
<evidence type="ECO:0000256" key="2">
    <source>
        <dbReference type="ARBA" id="ARBA00009810"/>
    </source>
</evidence>
<dbReference type="InterPro" id="IPR037066">
    <property type="entry name" value="Plug_dom_sf"/>
</dbReference>
<evidence type="ECO:0000256" key="11">
    <source>
        <dbReference type="ARBA" id="ARBA00023237"/>
    </source>
</evidence>
<keyword evidence="11 12" id="KW-0998">Cell outer membrane</keyword>
<keyword evidence="6 14" id="KW-0732">Signal</keyword>
<proteinExistence type="inferred from homology"/>
<evidence type="ECO:0000256" key="5">
    <source>
        <dbReference type="ARBA" id="ARBA00022692"/>
    </source>
</evidence>
<dbReference type="PANTHER" id="PTHR30069">
    <property type="entry name" value="TONB-DEPENDENT OUTER MEMBRANE RECEPTOR"/>
    <property type="match status" value="1"/>
</dbReference>
<protein>
    <submittedName>
        <fullName evidence="17">TonB-dependent receptor domain-containing protein</fullName>
    </submittedName>
</protein>
<dbReference type="PANTHER" id="PTHR30069:SF53">
    <property type="entry name" value="COLICIN I RECEPTOR-RELATED"/>
    <property type="match status" value="1"/>
</dbReference>